<keyword evidence="3" id="KW-0378">Hydrolase</keyword>
<dbReference type="SUPFAM" id="SSF55811">
    <property type="entry name" value="Nudix"/>
    <property type="match status" value="1"/>
</dbReference>
<gene>
    <name evidence="3" type="ORF">US86_C0006G0055</name>
</gene>
<dbReference type="InterPro" id="IPR000086">
    <property type="entry name" value="NUDIX_hydrolase_dom"/>
</dbReference>
<dbReference type="AlphaFoldDB" id="A0A0G0JTJ0"/>
<dbReference type="Gene3D" id="3.90.79.10">
    <property type="entry name" value="Nucleoside Triphosphate Pyrophosphohydrolase"/>
    <property type="match status" value="1"/>
</dbReference>
<dbReference type="PROSITE" id="PS51186">
    <property type="entry name" value="GNAT"/>
    <property type="match status" value="1"/>
</dbReference>
<dbReference type="Pfam" id="PF00293">
    <property type="entry name" value="NUDIX"/>
    <property type="match status" value="1"/>
</dbReference>
<feature type="domain" description="Nudix hydrolase" evidence="2">
    <location>
        <begin position="12"/>
        <end position="140"/>
    </location>
</feature>
<dbReference type="EMBL" id="LBUP01000006">
    <property type="protein sequence ID" value="KKQ66375.1"/>
    <property type="molecule type" value="Genomic_DNA"/>
</dbReference>
<dbReference type="CDD" id="cd04301">
    <property type="entry name" value="NAT_SF"/>
    <property type="match status" value="1"/>
</dbReference>
<dbReference type="PATRIC" id="fig|1618422.5.peg.894"/>
<dbReference type="Gene3D" id="3.40.630.30">
    <property type="match status" value="1"/>
</dbReference>
<name>A0A0G0JTJ0_9BACT</name>
<reference evidence="3 4" key="1">
    <citation type="journal article" date="2015" name="Nature">
        <title>rRNA introns, odd ribosomes, and small enigmatic genomes across a large radiation of phyla.</title>
        <authorList>
            <person name="Brown C.T."/>
            <person name="Hug L.A."/>
            <person name="Thomas B.C."/>
            <person name="Sharon I."/>
            <person name="Castelle C.J."/>
            <person name="Singh A."/>
            <person name="Wilkins M.J."/>
            <person name="Williams K.H."/>
            <person name="Banfield J.F."/>
        </authorList>
    </citation>
    <scope>NUCLEOTIDE SEQUENCE [LARGE SCALE GENOMIC DNA]</scope>
</reference>
<comment type="caution">
    <text evidence="3">The sequence shown here is derived from an EMBL/GenBank/DDBJ whole genome shotgun (WGS) entry which is preliminary data.</text>
</comment>
<evidence type="ECO:0000313" key="3">
    <source>
        <dbReference type="EMBL" id="KKQ66375.1"/>
    </source>
</evidence>
<dbReference type="GO" id="GO:0016787">
    <property type="term" value="F:hydrolase activity"/>
    <property type="evidence" value="ECO:0007669"/>
    <property type="project" value="UniProtKB-KW"/>
</dbReference>
<feature type="domain" description="N-acetyltransferase" evidence="1">
    <location>
        <begin position="130"/>
        <end position="269"/>
    </location>
</feature>
<dbReference type="InterPro" id="IPR016181">
    <property type="entry name" value="Acyl_CoA_acyltransferase"/>
</dbReference>
<sequence length="269" mass="30838">MSSDCELCNFRNPKGAVTAVIIQNGRLLMLKRSEEPFKGMWDLPGGYMQEMETPEQGILRELKEELEVKSKTTFIKCFPGYGYWKGDKFPIVSHAFLVEIQGEIKLNEENSAYEWVPLKEIESVAFDSNMDILKFLKEKFIFDLDRIRELVKQLDPSAEVKEQSLYKAVLGGYLATEYDNGILVGMGWAFPRQTLLRKQAIVEDMIVDESQRGKGLGYKVLNSVIQQAKADGVEVVELTTNPKREAANKLYQKYGFQLHTTNHYLYKVI</sequence>
<accession>A0A0G0JTJ0</accession>
<dbReference type="Pfam" id="PF00583">
    <property type="entry name" value="Acetyltransf_1"/>
    <property type="match status" value="1"/>
</dbReference>
<dbReference type="Proteomes" id="UP000034235">
    <property type="component" value="Unassembled WGS sequence"/>
</dbReference>
<dbReference type="CDD" id="cd02883">
    <property type="entry name" value="NUDIX_Hydrolase"/>
    <property type="match status" value="1"/>
</dbReference>
<dbReference type="GO" id="GO:0016747">
    <property type="term" value="F:acyltransferase activity, transferring groups other than amino-acyl groups"/>
    <property type="evidence" value="ECO:0007669"/>
    <property type="project" value="InterPro"/>
</dbReference>
<protein>
    <submittedName>
        <fullName evidence="3">NUDIX hydrolase</fullName>
    </submittedName>
</protein>
<dbReference type="PANTHER" id="PTHR43736:SF1">
    <property type="entry name" value="DIHYDRONEOPTERIN TRIPHOSPHATE DIPHOSPHATASE"/>
    <property type="match status" value="1"/>
</dbReference>
<dbReference type="InterPro" id="IPR000182">
    <property type="entry name" value="GNAT_dom"/>
</dbReference>
<dbReference type="InterPro" id="IPR015797">
    <property type="entry name" value="NUDIX_hydrolase-like_dom_sf"/>
</dbReference>
<dbReference type="PROSITE" id="PS51462">
    <property type="entry name" value="NUDIX"/>
    <property type="match status" value="1"/>
</dbReference>
<evidence type="ECO:0000259" key="1">
    <source>
        <dbReference type="PROSITE" id="PS51186"/>
    </source>
</evidence>
<dbReference type="SUPFAM" id="SSF55729">
    <property type="entry name" value="Acyl-CoA N-acyltransferases (Nat)"/>
    <property type="match status" value="1"/>
</dbReference>
<evidence type="ECO:0000259" key="2">
    <source>
        <dbReference type="PROSITE" id="PS51462"/>
    </source>
</evidence>
<dbReference type="PANTHER" id="PTHR43736">
    <property type="entry name" value="ADP-RIBOSE PYROPHOSPHATASE"/>
    <property type="match status" value="1"/>
</dbReference>
<evidence type="ECO:0000313" key="4">
    <source>
        <dbReference type="Proteomes" id="UP000034235"/>
    </source>
</evidence>
<proteinExistence type="predicted"/>
<organism evidence="3 4">
    <name type="scientific">Candidatus Daviesbacteria bacterium GW2011_GWA2_38_24</name>
    <dbReference type="NCBI Taxonomy" id="1618422"/>
    <lineage>
        <taxon>Bacteria</taxon>
        <taxon>Candidatus Daviesiibacteriota</taxon>
    </lineage>
</organism>